<dbReference type="RefSeq" id="WP_169585540.1">
    <property type="nucleotide sequence ID" value="NZ_VCQU01000002.1"/>
</dbReference>
<organism evidence="5 6">
    <name type="scientific">Antrihabitans stalactiti</name>
    <dbReference type="NCBI Taxonomy" id="2584121"/>
    <lineage>
        <taxon>Bacteria</taxon>
        <taxon>Bacillati</taxon>
        <taxon>Actinomycetota</taxon>
        <taxon>Actinomycetes</taxon>
        <taxon>Mycobacteriales</taxon>
        <taxon>Nocardiaceae</taxon>
        <taxon>Antrihabitans</taxon>
    </lineage>
</organism>
<dbReference type="GO" id="GO:0003677">
    <property type="term" value="F:DNA binding"/>
    <property type="evidence" value="ECO:0007669"/>
    <property type="project" value="UniProtKB-KW"/>
</dbReference>
<evidence type="ECO:0000256" key="1">
    <source>
        <dbReference type="ARBA" id="ARBA00023125"/>
    </source>
</evidence>
<protein>
    <submittedName>
        <fullName evidence="5">Recombinase family protein</fullName>
    </submittedName>
</protein>
<evidence type="ECO:0000256" key="2">
    <source>
        <dbReference type="ARBA" id="ARBA00023172"/>
    </source>
</evidence>
<dbReference type="GO" id="GO:0000150">
    <property type="term" value="F:DNA strand exchange activity"/>
    <property type="evidence" value="ECO:0007669"/>
    <property type="project" value="InterPro"/>
</dbReference>
<evidence type="ECO:0000313" key="5">
    <source>
        <dbReference type="EMBL" id="NMN94814.1"/>
    </source>
</evidence>
<dbReference type="EMBL" id="VCQU01000002">
    <property type="protein sequence ID" value="NMN94814.1"/>
    <property type="molecule type" value="Genomic_DNA"/>
</dbReference>
<dbReference type="PANTHER" id="PTHR30461:SF2">
    <property type="entry name" value="SERINE RECOMBINASE PINE-RELATED"/>
    <property type="match status" value="1"/>
</dbReference>
<dbReference type="SMART" id="SM00857">
    <property type="entry name" value="Resolvase"/>
    <property type="match status" value="1"/>
</dbReference>
<evidence type="ECO:0000256" key="3">
    <source>
        <dbReference type="SAM" id="MobiDB-lite"/>
    </source>
</evidence>
<reference evidence="5 6" key="2">
    <citation type="submission" date="2020-06" db="EMBL/GenBank/DDBJ databases">
        <title>Antribacter stalactiti gen. nov., sp. nov., a new member of the family Nacardiaceae isolated from a cave.</title>
        <authorList>
            <person name="Kim I.S."/>
        </authorList>
    </citation>
    <scope>NUCLEOTIDE SEQUENCE [LARGE SCALE GENOMIC DNA]</scope>
    <source>
        <strain evidence="5 6">YC2-7</strain>
    </source>
</reference>
<keyword evidence="6" id="KW-1185">Reference proteome</keyword>
<evidence type="ECO:0000313" key="6">
    <source>
        <dbReference type="Proteomes" id="UP000535543"/>
    </source>
</evidence>
<gene>
    <name evidence="5" type="ORF">FGL95_07165</name>
</gene>
<dbReference type="CDD" id="cd00338">
    <property type="entry name" value="Ser_Recombinase"/>
    <property type="match status" value="1"/>
</dbReference>
<keyword evidence="1" id="KW-0238">DNA-binding</keyword>
<feature type="region of interest" description="Disordered" evidence="3">
    <location>
        <begin position="1"/>
        <end position="23"/>
    </location>
</feature>
<reference evidence="5 6" key="1">
    <citation type="submission" date="2019-05" db="EMBL/GenBank/DDBJ databases">
        <authorList>
            <person name="Lee S.D."/>
        </authorList>
    </citation>
    <scope>NUCLEOTIDE SEQUENCE [LARGE SCALE GENOMIC DNA]</scope>
    <source>
        <strain evidence="5 6">YC2-7</strain>
    </source>
</reference>
<dbReference type="Proteomes" id="UP000535543">
    <property type="component" value="Unassembled WGS sequence"/>
</dbReference>
<dbReference type="AlphaFoldDB" id="A0A848KCA6"/>
<evidence type="ECO:0000259" key="4">
    <source>
        <dbReference type="PROSITE" id="PS51736"/>
    </source>
</evidence>
<name>A0A848KCA6_9NOCA</name>
<proteinExistence type="predicted"/>
<keyword evidence="2" id="KW-0233">DNA recombination</keyword>
<comment type="caution">
    <text evidence="5">The sequence shown here is derived from an EMBL/GenBank/DDBJ whole genome shotgun (WGS) entry which is preliminary data.</text>
</comment>
<accession>A0A848KCA6</accession>
<feature type="domain" description="Resolvase/invertase-type recombinase catalytic" evidence="4">
    <location>
        <begin position="26"/>
        <end position="175"/>
    </location>
</feature>
<dbReference type="InterPro" id="IPR006119">
    <property type="entry name" value="Resolv_N"/>
</dbReference>
<dbReference type="InterPro" id="IPR036162">
    <property type="entry name" value="Resolvase-like_N_sf"/>
</dbReference>
<dbReference type="PROSITE" id="PS51736">
    <property type="entry name" value="RECOMBINASES_3"/>
    <property type="match status" value="1"/>
</dbReference>
<dbReference type="Gene3D" id="3.40.50.1390">
    <property type="entry name" value="Resolvase, N-terminal catalytic domain"/>
    <property type="match status" value="1"/>
</dbReference>
<dbReference type="SUPFAM" id="SSF53041">
    <property type="entry name" value="Resolvase-like"/>
    <property type="match status" value="1"/>
</dbReference>
<dbReference type="PANTHER" id="PTHR30461">
    <property type="entry name" value="DNA-INVERTASE FROM LAMBDOID PROPHAGE"/>
    <property type="match status" value="1"/>
</dbReference>
<sequence>MPATDSQAPAVPGRRRRSRATAPANTCVAYTRVSTDEQVESGAGLAAQRAAIQAEADRRGWTIVAWHTDEGVSGGVAPARRTGLSAALAAVCNREAAMLVAAKLDRVSRSVADMGRLLVEAERKSWHFVTCDMAVDMSTPQGRAAAHMMVVFSELERGLISQRTRDALAVRKAAGVKLGKPTNVPDDVLRRIISEANSGVSLRKIAEGLMADGIPTGVGKAKWHAPQVQRALDCQRAQELVTV</sequence>
<dbReference type="InterPro" id="IPR050639">
    <property type="entry name" value="SSR_resolvase"/>
</dbReference>
<dbReference type="Pfam" id="PF00239">
    <property type="entry name" value="Resolvase"/>
    <property type="match status" value="1"/>
</dbReference>